<gene>
    <name evidence="1" type="ORF">OS493_034637</name>
</gene>
<accession>A0A9W9ZJ38</accession>
<keyword evidence="2" id="KW-1185">Reference proteome</keyword>
<sequence length="157" mass="17178">MLQDLDSRILFHSSVPSGALSPFDTRTVVVHTSADEPVTAIARLKLKQSGNSSVSVGRYRLSGDQSSLPFIKQFTADSHNQSQKSMAKSPPSPIMEQDFHIELQISVPDTAATHISSHGSIMLSIRHTGHLGQTVCSQFDLRQPVSTVVLFCCQKFQ</sequence>
<protein>
    <submittedName>
        <fullName evidence="1">Uncharacterized protein</fullName>
    </submittedName>
</protein>
<dbReference type="OrthoDB" id="2117972at2759"/>
<proteinExistence type="predicted"/>
<evidence type="ECO:0000313" key="2">
    <source>
        <dbReference type="Proteomes" id="UP001163046"/>
    </source>
</evidence>
<dbReference type="AlphaFoldDB" id="A0A9W9ZJ38"/>
<organism evidence="1 2">
    <name type="scientific">Desmophyllum pertusum</name>
    <dbReference type="NCBI Taxonomy" id="174260"/>
    <lineage>
        <taxon>Eukaryota</taxon>
        <taxon>Metazoa</taxon>
        <taxon>Cnidaria</taxon>
        <taxon>Anthozoa</taxon>
        <taxon>Hexacorallia</taxon>
        <taxon>Scleractinia</taxon>
        <taxon>Caryophylliina</taxon>
        <taxon>Caryophylliidae</taxon>
        <taxon>Desmophyllum</taxon>
    </lineage>
</organism>
<reference evidence="1" key="1">
    <citation type="submission" date="2023-01" db="EMBL/GenBank/DDBJ databases">
        <title>Genome assembly of the deep-sea coral Lophelia pertusa.</title>
        <authorList>
            <person name="Herrera S."/>
            <person name="Cordes E."/>
        </authorList>
    </citation>
    <scope>NUCLEOTIDE SEQUENCE</scope>
    <source>
        <strain evidence="1">USNM1676648</strain>
        <tissue evidence="1">Polyp</tissue>
    </source>
</reference>
<comment type="caution">
    <text evidence="1">The sequence shown here is derived from an EMBL/GenBank/DDBJ whole genome shotgun (WGS) entry which is preliminary data.</text>
</comment>
<dbReference type="EMBL" id="MU825922">
    <property type="protein sequence ID" value="KAJ7382476.1"/>
    <property type="molecule type" value="Genomic_DNA"/>
</dbReference>
<dbReference type="Proteomes" id="UP001163046">
    <property type="component" value="Unassembled WGS sequence"/>
</dbReference>
<evidence type="ECO:0000313" key="1">
    <source>
        <dbReference type="EMBL" id="KAJ7382476.1"/>
    </source>
</evidence>
<name>A0A9W9ZJ38_9CNID</name>